<proteinExistence type="predicted"/>
<name>A0A0W1AHB2_9GAMM</name>
<reference evidence="2 3" key="1">
    <citation type="submission" date="2015-11" db="EMBL/GenBank/DDBJ databases">
        <title>Genomic analysis of 38 Legionella species identifies large and diverse effector repertoires.</title>
        <authorList>
            <person name="Burstein D."/>
            <person name="Amaro F."/>
            <person name="Zusman T."/>
            <person name="Lifshitz Z."/>
            <person name="Cohen O."/>
            <person name="Gilbert J.A."/>
            <person name="Pupko T."/>
            <person name="Shuman H.A."/>
            <person name="Segal G."/>
        </authorList>
    </citation>
    <scope>NUCLEOTIDE SEQUENCE [LARGE SCALE GENOMIC DNA]</scope>
    <source>
        <strain evidence="2 3">ATCC 49508</strain>
    </source>
</reference>
<feature type="region of interest" description="Disordered" evidence="1">
    <location>
        <begin position="263"/>
        <end position="283"/>
    </location>
</feature>
<protein>
    <submittedName>
        <fullName evidence="2">Uncharacterized protein</fullName>
    </submittedName>
</protein>
<dbReference type="RefSeq" id="WP_058492826.1">
    <property type="nucleotide sequence ID" value="NZ_CBCRUR010000007.1"/>
</dbReference>
<comment type="caution">
    <text evidence="2">The sequence shown here is derived from an EMBL/GenBank/DDBJ whole genome shotgun (WGS) entry which is preliminary data.</text>
</comment>
<evidence type="ECO:0000313" key="2">
    <source>
        <dbReference type="EMBL" id="KTD80762.1"/>
    </source>
</evidence>
<dbReference type="AlphaFoldDB" id="A0A0W1AHB2"/>
<dbReference type="PATRIC" id="fig|45076.6.peg.1095"/>
<dbReference type="Proteomes" id="UP000054662">
    <property type="component" value="Unassembled WGS sequence"/>
</dbReference>
<dbReference type="OrthoDB" id="5651381at2"/>
<evidence type="ECO:0000256" key="1">
    <source>
        <dbReference type="SAM" id="MobiDB-lite"/>
    </source>
</evidence>
<sequence length="283" mass="32714">MEDPSSALLDSLQSVFHLEAMRNGRYCYPAVQQLKEATERYNPKLKNSFIRLLSAIKEALPHFEKWRIDFDSIRTSMDAMAKRHDLPPIDWNKVVSHPKVSSKFQFSALNHSRKDDNLLLWLKAKTGKSHTELDHHELTQAMLDNSNRHGFSQKLNAHLKRQPDFLFNLTMLSEKNFIRIVQSRLILYLTDEQLAKAIIHHSTHMVNKNNDPFKQVELFINKLNDLLSNGRSISTLLRNGSAKPILDDSALFQIYQSEEYANRDDKNPKLHSSATPEFLKPGL</sequence>
<organism evidence="2 3">
    <name type="scientific">Legionella worsleiensis</name>
    <dbReference type="NCBI Taxonomy" id="45076"/>
    <lineage>
        <taxon>Bacteria</taxon>
        <taxon>Pseudomonadati</taxon>
        <taxon>Pseudomonadota</taxon>
        <taxon>Gammaproteobacteria</taxon>
        <taxon>Legionellales</taxon>
        <taxon>Legionellaceae</taxon>
        <taxon>Legionella</taxon>
    </lineage>
</organism>
<gene>
    <name evidence="2" type="ORF">Lwor_1005</name>
</gene>
<keyword evidence="3" id="KW-1185">Reference proteome</keyword>
<dbReference type="STRING" id="45076.Lwor_1005"/>
<evidence type="ECO:0000313" key="3">
    <source>
        <dbReference type="Proteomes" id="UP000054662"/>
    </source>
</evidence>
<accession>A0A0W1AHB2</accession>
<dbReference type="EMBL" id="LNZC01000009">
    <property type="protein sequence ID" value="KTD80762.1"/>
    <property type="molecule type" value="Genomic_DNA"/>
</dbReference>